<keyword evidence="9" id="KW-0175">Coiled coil</keyword>
<proteinExistence type="predicted"/>
<keyword evidence="7 10" id="KW-1133">Transmembrane helix</keyword>
<dbReference type="AlphaFoldDB" id="A0A0W0ZDK1"/>
<evidence type="ECO:0000256" key="2">
    <source>
        <dbReference type="ARBA" id="ARBA00004651"/>
    </source>
</evidence>
<feature type="transmembrane region" description="Helical" evidence="10">
    <location>
        <begin position="269"/>
        <end position="290"/>
    </location>
</feature>
<gene>
    <name evidence="12" type="ORF">Lste_3440</name>
</gene>
<dbReference type="Gene3D" id="1.10.287.130">
    <property type="match status" value="1"/>
</dbReference>
<keyword evidence="5" id="KW-0597">Phosphoprotein</keyword>
<evidence type="ECO:0000313" key="13">
    <source>
        <dbReference type="Proteomes" id="UP000054926"/>
    </source>
</evidence>
<feature type="transmembrane region" description="Helical" evidence="10">
    <location>
        <begin position="84"/>
        <end position="101"/>
    </location>
</feature>
<dbReference type="Gene3D" id="3.30.565.10">
    <property type="entry name" value="Histidine kinase-like ATPase, C-terminal domain"/>
    <property type="match status" value="1"/>
</dbReference>
<evidence type="ECO:0000256" key="4">
    <source>
        <dbReference type="ARBA" id="ARBA00022475"/>
    </source>
</evidence>
<reference evidence="12 13" key="1">
    <citation type="submission" date="2015-11" db="EMBL/GenBank/DDBJ databases">
        <title>Genomic analysis of 38 Legionella species identifies large and diverse effector repertoires.</title>
        <authorList>
            <person name="Burstein D."/>
            <person name="Amaro F."/>
            <person name="Zusman T."/>
            <person name="Lifshitz Z."/>
            <person name="Cohen O."/>
            <person name="Gilbert J.A."/>
            <person name="Pupko T."/>
            <person name="Shuman H.A."/>
            <person name="Segal G."/>
        </authorList>
    </citation>
    <scope>NUCLEOTIDE SEQUENCE [LARGE SCALE GENOMIC DNA]</scope>
    <source>
        <strain evidence="12 13">IMVS3376</strain>
    </source>
</reference>
<feature type="transmembrane region" description="Helical" evidence="10">
    <location>
        <begin position="12"/>
        <end position="32"/>
    </location>
</feature>
<feature type="transmembrane region" description="Helical" evidence="10">
    <location>
        <begin position="60"/>
        <end position="78"/>
    </location>
</feature>
<dbReference type="InterPro" id="IPR003594">
    <property type="entry name" value="HATPase_dom"/>
</dbReference>
<accession>A0A0W0ZDK1</accession>
<dbReference type="InterPro" id="IPR036890">
    <property type="entry name" value="HATPase_C_sf"/>
</dbReference>
<evidence type="ECO:0000256" key="9">
    <source>
        <dbReference type="SAM" id="Coils"/>
    </source>
</evidence>
<feature type="domain" description="Histidine kinase" evidence="11">
    <location>
        <begin position="354"/>
        <end position="597"/>
    </location>
</feature>
<evidence type="ECO:0000256" key="6">
    <source>
        <dbReference type="ARBA" id="ARBA00022692"/>
    </source>
</evidence>
<dbReference type="RefSeq" id="WP_058512237.1">
    <property type="nucleotide sequence ID" value="NZ_LNYY01000021.1"/>
</dbReference>
<dbReference type="Pfam" id="PF05231">
    <property type="entry name" value="MASE1"/>
    <property type="match status" value="1"/>
</dbReference>
<dbReference type="PANTHER" id="PTHR43065:SF50">
    <property type="entry name" value="HISTIDINE KINASE"/>
    <property type="match status" value="1"/>
</dbReference>
<evidence type="ECO:0000256" key="5">
    <source>
        <dbReference type="ARBA" id="ARBA00022553"/>
    </source>
</evidence>
<dbReference type="InterPro" id="IPR004358">
    <property type="entry name" value="Sig_transdc_His_kin-like_C"/>
</dbReference>
<protein>
    <recommendedName>
        <fullName evidence="3">histidine kinase</fullName>
        <ecNumber evidence="3">2.7.13.3</ecNumber>
    </recommendedName>
</protein>
<keyword evidence="13" id="KW-1185">Reference proteome</keyword>
<evidence type="ECO:0000313" key="12">
    <source>
        <dbReference type="EMBL" id="KTD67234.1"/>
    </source>
</evidence>
<dbReference type="EC" id="2.7.13.3" evidence="3"/>
<keyword evidence="6 10" id="KW-0812">Transmembrane</keyword>
<dbReference type="SUPFAM" id="SSF55874">
    <property type="entry name" value="ATPase domain of HSP90 chaperone/DNA topoisomerase II/histidine kinase"/>
    <property type="match status" value="1"/>
</dbReference>
<dbReference type="GO" id="GO:0000155">
    <property type="term" value="F:phosphorelay sensor kinase activity"/>
    <property type="evidence" value="ECO:0007669"/>
    <property type="project" value="InterPro"/>
</dbReference>
<feature type="transmembrane region" description="Helical" evidence="10">
    <location>
        <begin position="194"/>
        <end position="215"/>
    </location>
</feature>
<dbReference type="EMBL" id="LNYY01000021">
    <property type="protein sequence ID" value="KTD67234.1"/>
    <property type="molecule type" value="Genomic_DNA"/>
</dbReference>
<feature type="transmembrane region" description="Helical" evidence="10">
    <location>
        <begin position="162"/>
        <end position="182"/>
    </location>
</feature>
<evidence type="ECO:0000256" key="10">
    <source>
        <dbReference type="SAM" id="Phobius"/>
    </source>
</evidence>
<evidence type="ECO:0000256" key="1">
    <source>
        <dbReference type="ARBA" id="ARBA00000085"/>
    </source>
</evidence>
<sequence>MSLNTIKTWRFWYQNIITAFLYTLGGLASNIWTVPNTMVTPLWLPSGIALAMVLWYGNHVVLGIVISETIVTAVLGNIVSWQNWSASIIIGFGAGLQAIWAGKFIQYYTHTKTPFYTVHDILLFIFRANFLISLTSSTIGLAALFVFELIKPDFDLILDNWFVWWIGDVVGIIVMTPLIMTWYQKKFTFHLKRFIEYIILVILLGCTISMIYMLHYPLAYILIPFSVWSAVRFSTRYATIIAFLISISIIWLEIHGYKEFHTADISTSLLFLQAFVAVIFFTTLVLSALITERRKAQNDLLLANMELESRVEQRTQDLNEKNLQLNHALDTLKQAESQLIQAEKMSSLGVLTAGIAHEINNPVNFISANIGPLKNDIAEIMQLLNKYAEITSDTSIKEKLRGINQYKQEIDLPFTLQETHDLLDGIEEGARRTANIVKDLRTFSRLDEGALKRVNIHENIDSTLTLLHNQFRDRIIIKKNYGDIPEIECFSGKINQVFMNILINAAHAISDQGEITITTSQENEHILIRIRDTGTGMSKETIAKIFEPFFTTKPVGKGTGLGLSISYSIIHEHHGTISINSTLGEGSEFIITLPIKHTPGG</sequence>
<dbReference type="InterPro" id="IPR007895">
    <property type="entry name" value="MASE1"/>
</dbReference>
<dbReference type="SMART" id="SM00387">
    <property type="entry name" value="HATPase_c"/>
    <property type="match status" value="1"/>
</dbReference>
<dbReference type="Proteomes" id="UP000054926">
    <property type="component" value="Unassembled WGS sequence"/>
</dbReference>
<keyword evidence="8 10" id="KW-0472">Membrane</keyword>
<dbReference type="PROSITE" id="PS50109">
    <property type="entry name" value="HIS_KIN"/>
    <property type="match status" value="1"/>
</dbReference>
<keyword evidence="12" id="KW-0418">Kinase</keyword>
<dbReference type="CDD" id="cd00082">
    <property type="entry name" value="HisKA"/>
    <property type="match status" value="1"/>
</dbReference>
<evidence type="ECO:0000256" key="3">
    <source>
        <dbReference type="ARBA" id="ARBA00012438"/>
    </source>
</evidence>
<evidence type="ECO:0000256" key="8">
    <source>
        <dbReference type="ARBA" id="ARBA00023136"/>
    </source>
</evidence>
<comment type="catalytic activity">
    <reaction evidence="1">
        <text>ATP + protein L-histidine = ADP + protein N-phospho-L-histidine.</text>
        <dbReference type="EC" id="2.7.13.3"/>
    </reaction>
</comment>
<dbReference type="Pfam" id="PF02518">
    <property type="entry name" value="HATPase_c"/>
    <property type="match status" value="1"/>
</dbReference>
<feature type="coiled-coil region" evidence="9">
    <location>
        <begin position="304"/>
        <end position="345"/>
    </location>
</feature>
<dbReference type="PANTHER" id="PTHR43065">
    <property type="entry name" value="SENSOR HISTIDINE KINASE"/>
    <property type="match status" value="1"/>
</dbReference>
<keyword evidence="4" id="KW-1003">Cell membrane</keyword>
<evidence type="ECO:0000256" key="7">
    <source>
        <dbReference type="ARBA" id="ARBA00022989"/>
    </source>
</evidence>
<dbReference type="InterPro" id="IPR003661">
    <property type="entry name" value="HisK_dim/P_dom"/>
</dbReference>
<keyword evidence="12" id="KW-0808">Transferase</keyword>
<comment type="caution">
    <text evidence="12">The sequence shown here is derived from an EMBL/GenBank/DDBJ whole genome shotgun (WGS) entry which is preliminary data.</text>
</comment>
<dbReference type="InterPro" id="IPR036097">
    <property type="entry name" value="HisK_dim/P_sf"/>
</dbReference>
<dbReference type="OrthoDB" id="1931120at2"/>
<dbReference type="GO" id="GO:0005886">
    <property type="term" value="C:plasma membrane"/>
    <property type="evidence" value="ECO:0007669"/>
    <property type="project" value="UniProtKB-SubCell"/>
</dbReference>
<dbReference type="SMART" id="SM00388">
    <property type="entry name" value="HisKA"/>
    <property type="match status" value="1"/>
</dbReference>
<dbReference type="PATRIC" id="fig|947033.5.peg.3659"/>
<dbReference type="PRINTS" id="PR00344">
    <property type="entry name" value="BCTRLSENSOR"/>
</dbReference>
<dbReference type="STRING" id="947033.Lste_3440"/>
<evidence type="ECO:0000259" key="11">
    <source>
        <dbReference type="PROSITE" id="PS50109"/>
    </source>
</evidence>
<dbReference type="InterPro" id="IPR005467">
    <property type="entry name" value="His_kinase_dom"/>
</dbReference>
<name>A0A0W0ZDK1_9GAMM</name>
<comment type="subcellular location">
    <subcellularLocation>
        <location evidence="2">Cell membrane</location>
        <topology evidence="2">Multi-pass membrane protein</topology>
    </subcellularLocation>
</comment>
<organism evidence="12 13">
    <name type="scientific">Legionella steelei</name>
    <dbReference type="NCBI Taxonomy" id="947033"/>
    <lineage>
        <taxon>Bacteria</taxon>
        <taxon>Pseudomonadati</taxon>
        <taxon>Pseudomonadota</taxon>
        <taxon>Gammaproteobacteria</taxon>
        <taxon>Legionellales</taxon>
        <taxon>Legionellaceae</taxon>
        <taxon>Legionella</taxon>
    </lineage>
</organism>
<feature type="transmembrane region" description="Helical" evidence="10">
    <location>
        <begin position="121"/>
        <end position="150"/>
    </location>
</feature>
<feature type="transmembrane region" description="Helical" evidence="10">
    <location>
        <begin position="235"/>
        <end position="257"/>
    </location>
</feature>
<dbReference type="SUPFAM" id="SSF47384">
    <property type="entry name" value="Homodimeric domain of signal transducing histidine kinase"/>
    <property type="match status" value="1"/>
</dbReference>